<reference evidence="1" key="1">
    <citation type="journal article" date="2010" name="Science">
        <title>Plasticity of animal genome architecture unmasked by rapid evolution of a pelagic tunicate.</title>
        <authorList>
            <person name="Denoeud F."/>
            <person name="Henriet S."/>
            <person name="Mungpakdee S."/>
            <person name="Aury J.M."/>
            <person name="Da Silva C."/>
            <person name="Brinkmann H."/>
            <person name="Mikhaleva J."/>
            <person name="Olsen L.C."/>
            <person name="Jubin C."/>
            <person name="Canestro C."/>
            <person name="Bouquet J.M."/>
            <person name="Danks G."/>
            <person name="Poulain J."/>
            <person name="Campsteijn C."/>
            <person name="Adamski M."/>
            <person name="Cross I."/>
            <person name="Yadetie F."/>
            <person name="Muffato M."/>
            <person name="Louis A."/>
            <person name="Butcher S."/>
            <person name="Tsagkogeorga G."/>
            <person name="Konrad A."/>
            <person name="Singh S."/>
            <person name="Jensen M.F."/>
            <person name="Cong E.H."/>
            <person name="Eikeseth-Otteraa H."/>
            <person name="Noel B."/>
            <person name="Anthouard V."/>
            <person name="Porcel B.M."/>
            <person name="Kachouri-Lafond R."/>
            <person name="Nishino A."/>
            <person name="Ugolini M."/>
            <person name="Chourrout P."/>
            <person name="Nishida H."/>
            <person name="Aasland R."/>
            <person name="Huzurbazar S."/>
            <person name="Westhof E."/>
            <person name="Delsuc F."/>
            <person name="Lehrach H."/>
            <person name="Reinhardt R."/>
            <person name="Weissenbach J."/>
            <person name="Roy S.W."/>
            <person name="Artiguenave F."/>
            <person name="Postlethwait J.H."/>
            <person name="Manak J.R."/>
            <person name="Thompson E.M."/>
            <person name="Jaillon O."/>
            <person name="Du Pasquier L."/>
            <person name="Boudinot P."/>
            <person name="Liberles D.A."/>
            <person name="Volff J.N."/>
            <person name="Philippe H."/>
            <person name="Lenhard B."/>
            <person name="Roest Crollius H."/>
            <person name="Wincker P."/>
            <person name="Chourrout D."/>
        </authorList>
    </citation>
    <scope>NUCLEOTIDE SEQUENCE [LARGE SCALE GENOMIC DNA]</scope>
</reference>
<organism evidence="1">
    <name type="scientific">Oikopleura dioica</name>
    <name type="common">Tunicate</name>
    <dbReference type="NCBI Taxonomy" id="34765"/>
    <lineage>
        <taxon>Eukaryota</taxon>
        <taxon>Metazoa</taxon>
        <taxon>Chordata</taxon>
        <taxon>Tunicata</taxon>
        <taxon>Appendicularia</taxon>
        <taxon>Copelata</taxon>
        <taxon>Oikopleuridae</taxon>
        <taxon>Oikopleura</taxon>
    </lineage>
</organism>
<protein>
    <submittedName>
        <fullName evidence="1">Uncharacterized protein</fullName>
    </submittedName>
</protein>
<sequence>MKGSVDDLNVEKAREKSRVFTITESLEPTSKEIIRSSSSHDNLHLHNKRRYTHHHVPPEVPHYIGTLKGRDLKKAKQLCEHTRLVDKHGRNQVSLKDMELGSACLS</sequence>
<accession>E4YNF1</accession>
<name>E4YNF1_OIKDI</name>
<dbReference type="Proteomes" id="UP000011014">
    <property type="component" value="Unassembled WGS sequence"/>
</dbReference>
<evidence type="ECO:0000313" key="1">
    <source>
        <dbReference type="EMBL" id="CBY36999.1"/>
    </source>
</evidence>
<gene>
    <name evidence="1" type="ORF">GSOID_T00030063001</name>
</gene>
<proteinExistence type="predicted"/>
<dbReference type="EMBL" id="FN654882">
    <property type="protein sequence ID" value="CBY36999.1"/>
    <property type="molecule type" value="Genomic_DNA"/>
</dbReference>
<dbReference type="AlphaFoldDB" id="E4YNF1"/>